<dbReference type="Gene3D" id="3.30.200.20">
    <property type="entry name" value="Phosphorylase Kinase, domain 1"/>
    <property type="match status" value="1"/>
</dbReference>
<dbReference type="InterPro" id="IPR008271">
    <property type="entry name" value="Ser/Thr_kinase_AS"/>
</dbReference>
<dbReference type="Gene3D" id="1.10.510.10">
    <property type="entry name" value="Transferase(Phosphotransferase) domain 1"/>
    <property type="match status" value="1"/>
</dbReference>
<evidence type="ECO:0000256" key="7">
    <source>
        <dbReference type="ARBA" id="ARBA00022777"/>
    </source>
</evidence>
<evidence type="ECO:0000313" key="15">
    <source>
        <dbReference type="Proteomes" id="UP000694861"/>
    </source>
</evidence>
<organism evidence="15 16">
    <name type="scientific">Prunus mume</name>
    <name type="common">Japanese apricot</name>
    <name type="synonym">Armeniaca mume</name>
    <dbReference type="NCBI Taxonomy" id="102107"/>
    <lineage>
        <taxon>Eukaryota</taxon>
        <taxon>Viridiplantae</taxon>
        <taxon>Streptophyta</taxon>
        <taxon>Embryophyta</taxon>
        <taxon>Tracheophyta</taxon>
        <taxon>Spermatophyta</taxon>
        <taxon>Magnoliopsida</taxon>
        <taxon>eudicotyledons</taxon>
        <taxon>Gunneridae</taxon>
        <taxon>Pentapetalae</taxon>
        <taxon>rosids</taxon>
        <taxon>fabids</taxon>
        <taxon>Rosales</taxon>
        <taxon>Rosaceae</taxon>
        <taxon>Amygdaloideae</taxon>
        <taxon>Amygdaleae</taxon>
        <taxon>Prunus</taxon>
    </lineage>
</organism>
<feature type="chain" id="PRO_5045155030" evidence="13">
    <location>
        <begin position="22"/>
        <end position="858"/>
    </location>
</feature>
<keyword evidence="3" id="KW-0808">Transferase</keyword>
<evidence type="ECO:0000256" key="1">
    <source>
        <dbReference type="ARBA" id="ARBA00004167"/>
    </source>
</evidence>
<dbReference type="GeneID" id="103319906"/>
<keyword evidence="10 12" id="KW-0472">Membrane</keyword>
<dbReference type="InterPro" id="IPR000719">
    <property type="entry name" value="Prot_kinase_dom"/>
</dbReference>
<dbReference type="Pfam" id="PF12819">
    <property type="entry name" value="Malectin_like"/>
    <property type="match status" value="1"/>
</dbReference>
<evidence type="ECO:0000313" key="16">
    <source>
        <dbReference type="RefSeq" id="XP_008219721.1"/>
    </source>
</evidence>
<evidence type="ECO:0000259" key="14">
    <source>
        <dbReference type="PROSITE" id="PS50011"/>
    </source>
</evidence>
<proteinExistence type="predicted"/>
<keyword evidence="8 11" id="KW-0067">ATP-binding</keyword>
<dbReference type="CDD" id="cd14066">
    <property type="entry name" value="STKc_IRAK"/>
    <property type="match status" value="1"/>
</dbReference>
<dbReference type="RefSeq" id="XP_008219721.1">
    <property type="nucleotide sequence ID" value="XM_008221499.1"/>
</dbReference>
<evidence type="ECO:0000256" key="3">
    <source>
        <dbReference type="ARBA" id="ARBA00022679"/>
    </source>
</evidence>
<keyword evidence="5 13" id="KW-0732">Signal</keyword>
<feature type="domain" description="Protein kinase" evidence="14">
    <location>
        <begin position="548"/>
        <end position="820"/>
    </location>
</feature>
<evidence type="ECO:0000256" key="2">
    <source>
        <dbReference type="ARBA" id="ARBA00022527"/>
    </source>
</evidence>
<dbReference type="Proteomes" id="UP000694861">
    <property type="component" value="Linkage group LG2"/>
</dbReference>
<evidence type="ECO:0000256" key="12">
    <source>
        <dbReference type="SAM" id="Phobius"/>
    </source>
</evidence>
<sequence length="858" mass="96295">MAALVMVFWLWLAFNIPPITPSGRGLSHHDQKRKLASTIPGFISVDCGATLQNYDDSNMFYQTDTGFISAGVNSQISSEFINSSLNMELRTLRYFPEGEQNCYTLKPEQGRSNNYLIRAVFMYGNYDGKNQTPVFQLYLGVNSWTTVKDSYVVHDIIYAPLTDAIQVCLVNKNNGTPYISALEVRQLDNSLYQSGNGALALTSRINLGGSNKIIRYPDDIYDRKWNHDQKNEWIPVTLAPNLTIETSNNGYKIPDKVLGTAVKCVSGPIYVSWQSKFTISKFYVYFHFAEIEKLEGGKQRTLNIRFNDFYNLETLTLDYLKTQTVASFALTGETTYNFSISSVDSGLPPILNAYEIYQHKDFYRMPTIEKDGTFNSLVFFFTVLVTYCFLFLFVIYGEEMSDFDNFSALSNISVTLNFSILHPDVHLLGSITQSIDRSNSRISSSTAIIESPLEDAVPKALMEKHNSGGLTLNLDGNPDLCLGGSCKVKNRKVVAIVAPTVSVVVFIILCALAIYRIREKKRKGTRREWSLKAKNWRFTYSEIVNITNNFKSVIGEGGFGRVYHGSLTHGIEVAIKVLSSSSRQGSDEFQNEVELLLGIHHKNLVSLFGYCDEGGNMALVYDYMACGNLQQHLLADGSTNVLTWKERLEIAVDAARGLDYLHNCCKPPIVHRDLKTSNILLSEDLQARIGDFGLCRVFTTENETHISTDAKGTRGYVDPEYYHTGKLNRKSDVYSFGIVLLELITGLPAIIKGPPVEELCDWVGPHVQGKCIGDILDPRLESYNINSAWRAVEVAMACIPSVAIQRPDISYVYDELKACLKMEMASEKPQIMEGYQTWSSSSIHTTPLDPKVEMHHTC</sequence>
<feature type="binding site" evidence="11">
    <location>
        <position position="576"/>
    </location>
    <ligand>
        <name>ATP</name>
        <dbReference type="ChEBI" id="CHEBI:30616"/>
    </ligand>
</feature>
<dbReference type="PROSITE" id="PS00108">
    <property type="entry name" value="PROTEIN_KINASE_ST"/>
    <property type="match status" value="1"/>
</dbReference>
<keyword evidence="9 12" id="KW-1133">Transmembrane helix</keyword>
<dbReference type="InterPro" id="IPR001245">
    <property type="entry name" value="Ser-Thr/Tyr_kinase_cat_dom"/>
</dbReference>
<reference evidence="15" key="1">
    <citation type="journal article" date="2012" name="Nat. Commun.">
        <title>The genome of Prunus mume.</title>
        <authorList>
            <person name="Zhang Q."/>
            <person name="Chen W."/>
            <person name="Sun L."/>
            <person name="Zhao F."/>
            <person name="Huang B."/>
            <person name="Yang W."/>
            <person name="Tao Y."/>
            <person name="Wang J."/>
            <person name="Yuan Z."/>
            <person name="Fan G."/>
            <person name="Xing Z."/>
            <person name="Han C."/>
            <person name="Pan H."/>
            <person name="Zhong X."/>
            <person name="Shi W."/>
            <person name="Liang X."/>
            <person name="Du D."/>
            <person name="Sun F."/>
            <person name="Xu Z."/>
            <person name="Hao R."/>
            <person name="Lv T."/>
            <person name="Lv Y."/>
            <person name="Zheng Z."/>
            <person name="Sun M."/>
            <person name="Luo L."/>
            <person name="Cai M."/>
            <person name="Gao Y."/>
            <person name="Wang J."/>
            <person name="Yin Y."/>
            <person name="Xu X."/>
            <person name="Cheng T."/>
            <person name="Wang J."/>
        </authorList>
    </citation>
    <scope>NUCLEOTIDE SEQUENCE [LARGE SCALE GENOMIC DNA]</scope>
</reference>
<evidence type="ECO:0000256" key="10">
    <source>
        <dbReference type="ARBA" id="ARBA00023136"/>
    </source>
</evidence>
<feature type="transmembrane region" description="Helical" evidence="12">
    <location>
        <begin position="374"/>
        <end position="396"/>
    </location>
</feature>
<gene>
    <name evidence="16" type="primary">LOC103319906</name>
</gene>
<evidence type="ECO:0000256" key="11">
    <source>
        <dbReference type="PROSITE-ProRule" id="PRU10141"/>
    </source>
</evidence>
<dbReference type="PROSITE" id="PS50011">
    <property type="entry name" value="PROTEIN_KINASE_DOM"/>
    <property type="match status" value="1"/>
</dbReference>
<dbReference type="PANTHER" id="PTHR45631:SF212">
    <property type="entry name" value="PROTEIN KINASE DOMAIN-CONTAINING PROTEIN"/>
    <property type="match status" value="1"/>
</dbReference>
<evidence type="ECO:0000256" key="4">
    <source>
        <dbReference type="ARBA" id="ARBA00022692"/>
    </source>
</evidence>
<dbReference type="PANTHER" id="PTHR45631">
    <property type="entry name" value="OS07G0107800 PROTEIN-RELATED"/>
    <property type="match status" value="1"/>
</dbReference>
<protein>
    <submittedName>
        <fullName evidence="16">LOW QUALITY PROTEIN: probable LRR receptor-like serine/threonine-protein kinase At4g29180</fullName>
    </submittedName>
</protein>
<dbReference type="PROSITE" id="PS00107">
    <property type="entry name" value="PROTEIN_KINASE_ATP"/>
    <property type="match status" value="1"/>
</dbReference>
<evidence type="ECO:0000256" key="13">
    <source>
        <dbReference type="SAM" id="SignalP"/>
    </source>
</evidence>
<evidence type="ECO:0000256" key="8">
    <source>
        <dbReference type="ARBA" id="ARBA00022840"/>
    </source>
</evidence>
<keyword evidence="6 11" id="KW-0547">Nucleotide-binding</keyword>
<accession>A0ABM0N582</accession>
<evidence type="ECO:0000256" key="9">
    <source>
        <dbReference type="ARBA" id="ARBA00022989"/>
    </source>
</evidence>
<keyword evidence="7" id="KW-0418">Kinase</keyword>
<feature type="transmembrane region" description="Helical" evidence="12">
    <location>
        <begin position="493"/>
        <end position="517"/>
    </location>
</feature>
<comment type="subcellular location">
    <subcellularLocation>
        <location evidence="1">Membrane</location>
        <topology evidence="1">Single-pass membrane protein</topology>
    </subcellularLocation>
</comment>
<reference evidence="16" key="2">
    <citation type="submission" date="2025-08" db="UniProtKB">
        <authorList>
            <consortium name="RefSeq"/>
        </authorList>
    </citation>
    <scope>IDENTIFICATION</scope>
</reference>
<dbReference type="Pfam" id="PF07714">
    <property type="entry name" value="PK_Tyr_Ser-Thr"/>
    <property type="match status" value="1"/>
</dbReference>
<keyword evidence="4 12" id="KW-0812">Transmembrane</keyword>
<dbReference type="InterPro" id="IPR024788">
    <property type="entry name" value="Malectin-like_Carb-bd_dom"/>
</dbReference>
<name>A0ABM0N582_PRUMU</name>
<evidence type="ECO:0000256" key="6">
    <source>
        <dbReference type="ARBA" id="ARBA00022741"/>
    </source>
</evidence>
<feature type="signal peptide" evidence="13">
    <location>
        <begin position="1"/>
        <end position="21"/>
    </location>
</feature>
<dbReference type="SMART" id="SM00220">
    <property type="entry name" value="S_TKc"/>
    <property type="match status" value="1"/>
</dbReference>
<dbReference type="InterPro" id="IPR011009">
    <property type="entry name" value="Kinase-like_dom_sf"/>
</dbReference>
<keyword evidence="2" id="KW-0723">Serine/threonine-protein kinase</keyword>
<dbReference type="InterPro" id="IPR017441">
    <property type="entry name" value="Protein_kinase_ATP_BS"/>
</dbReference>
<evidence type="ECO:0000256" key="5">
    <source>
        <dbReference type="ARBA" id="ARBA00022729"/>
    </source>
</evidence>
<dbReference type="SUPFAM" id="SSF56112">
    <property type="entry name" value="Protein kinase-like (PK-like)"/>
    <property type="match status" value="1"/>
</dbReference>
<keyword evidence="15" id="KW-1185">Reference proteome</keyword>